<evidence type="ECO:0000313" key="1">
    <source>
        <dbReference type="EMBL" id="GAI79955.1"/>
    </source>
</evidence>
<protein>
    <submittedName>
        <fullName evidence="1">Uncharacterized protein</fullName>
    </submittedName>
</protein>
<sequence length="90" mass="9358">GEVEGGSAVTDNPLAAETLASAIRGVARQEQSDMPGYGCLVDSIDTEREEITGEETSVVWHLSRRSAFRVSTATSPLEGTSLSATSGLGM</sequence>
<proteinExistence type="predicted"/>
<name>X1SXB4_9ZZZZ</name>
<feature type="non-terminal residue" evidence="1">
    <location>
        <position position="1"/>
    </location>
</feature>
<comment type="caution">
    <text evidence="1">The sequence shown here is derived from an EMBL/GenBank/DDBJ whole genome shotgun (WGS) entry which is preliminary data.</text>
</comment>
<accession>X1SXB4</accession>
<reference evidence="1" key="1">
    <citation type="journal article" date="2014" name="Front. Microbiol.">
        <title>High frequency of phylogenetically diverse reductive dehalogenase-homologous genes in deep subseafloor sedimentary metagenomes.</title>
        <authorList>
            <person name="Kawai M."/>
            <person name="Futagami T."/>
            <person name="Toyoda A."/>
            <person name="Takaki Y."/>
            <person name="Nishi S."/>
            <person name="Hori S."/>
            <person name="Arai W."/>
            <person name="Tsubouchi T."/>
            <person name="Morono Y."/>
            <person name="Uchiyama I."/>
            <person name="Ito T."/>
            <person name="Fujiyama A."/>
            <person name="Inagaki F."/>
            <person name="Takami H."/>
        </authorList>
    </citation>
    <scope>NUCLEOTIDE SEQUENCE</scope>
    <source>
        <strain evidence="1">Expedition CK06-06</strain>
    </source>
</reference>
<gene>
    <name evidence="1" type="ORF">S12H4_26115</name>
</gene>
<organism evidence="1">
    <name type="scientific">marine sediment metagenome</name>
    <dbReference type="NCBI Taxonomy" id="412755"/>
    <lineage>
        <taxon>unclassified sequences</taxon>
        <taxon>metagenomes</taxon>
        <taxon>ecological metagenomes</taxon>
    </lineage>
</organism>
<dbReference type="EMBL" id="BARW01014788">
    <property type="protein sequence ID" value="GAI79955.1"/>
    <property type="molecule type" value="Genomic_DNA"/>
</dbReference>
<dbReference type="AlphaFoldDB" id="X1SXB4"/>